<dbReference type="PhylomeDB" id="B8LXY8"/>
<dbReference type="GeneID" id="8108479"/>
<evidence type="ECO:0000313" key="3">
    <source>
        <dbReference type="Proteomes" id="UP000001745"/>
    </source>
</evidence>
<dbReference type="InterPro" id="IPR000182">
    <property type="entry name" value="GNAT_dom"/>
</dbReference>
<dbReference type="VEuPathDB" id="FungiDB:TSTA_062900"/>
<dbReference type="HOGENOM" id="CLU_013985_3_1_1"/>
<dbReference type="Pfam" id="PF13302">
    <property type="entry name" value="Acetyltransf_3"/>
    <property type="match status" value="1"/>
</dbReference>
<dbReference type="InterPro" id="IPR051531">
    <property type="entry name" value="N-acetyltransferase"/>
</dbReference>
<name>B8LXY8_TALSN</name>
<feature type="domain" description="N-acetyltransferase" evidence="1">
    <location>
        <begin position="29"/>
        <end position="150"/>
    </location>
</feature>
<keyword evidence="3" id="KW-1185">Reference proteome</keyword>
<dbReference type="OMA" id="RKLEHIG"/>
<dbReference type="InterPro" id="IPR016181">
    <property type="entry name" value="Acyl_CoA_acyltransferase"/>
</dbReference>
<gene>
    <name evidence="2" type="ORF">TSTA_062900</name>
</gene>
<evidence type="ECO:0000313" key="2">
    <source>
        <dbReference type="EMBL" id="EED22803.1"/>
    </source>
</evidence>
<evidence type="ECO:0000259" key="1">
    <source>
        <dbReference type="Pfam" id="PF13302"/>
    </source>
</evidence>
<sequence>MPTDFSPPPSFSIPTERLHISYIQPGNPDHTSFFMHVWNLEEIKRFIGKRDLDTLEKVDVFIKNQVQAEYNRAGYGRFLVSLKPHPQASLAESKHIGLVSLILREPPNGYPHPDIGYAFVPEHWGKGYATEAAIALINYARREFGVTGVFGRRVLEKIGLEFRGELTLRAFDGIQSAVYALPGMNPDLSVYGIEG</sequence>
<dbReference type="RefSeq" id="XP_002340190.1">
    <property type="nucleotide sequence ID" value="XM_002340149.1"/>
</dbReference>
<dbReference type="InParanoid" id="B8LXY8"/>
<dbReference type="Gene3D" id="3.40.630.30">
    <property type="match status" value="1"/>
</dbReference>
<dbReference type="OrthoDB" id="630895at2759"/>
<protein>
    <recommendedName>
        <fullName evidence="1">N-acetyltransferase domain-containing protein</fullName>
    </recommendedName>
</protein>
<dbReference type="PANTHER" id="PTHR43792">
    <property type="entry name" value="GNAT FAMILY, PUTATIVE (AFU_ORTHOLOGUE AFUA_3G00765)-RELATED-RELATED"/>
    <property type="match status" value="1"/>
</dbReference>
<accession>B8LXY8</accession>
<proteinExistence type="predicted"/>
<dbReference type="eggNOG" id="ENOG502S37A">
    <property type="taxonomic scope" value="Eukaryota"/>
</dbReference>
<dbReference type="GO" id="GO:0016747">
    <property type="term" value="F:acyltransferase activity, transferring groups other than amino-acyl groups"/>
    <property type="evidence" value="ECO:0007669"/>
    <property type="project" value="InterPro"/>
</dbReference>
<dbReference type="Proteomes" id="UP000001745">
    <property type="component" value="Unassembled WGS sequence"/>
</dbReference>
<dbReference type="SUPFAM" id="SSF55729">
    <property type="entry name" value="Acyl-CoA N-acyltransferases (Nat)"/>
    <property type="match status" value="1"/>
</dbReference>
<dbReference type="EMBL" id="EQ962652">
    <property type="protein sequence ID" value="EED22803.1"/>
    <property type="molecule type" value="Genomic_DNA"/>
</dbReference>
<dbReference type="PANTHER" id="PTHR43792:SF16">
    <property type="entry name" value="N-ACETYLTRANSFERASE DOMAIN-CONTAINING PROTEIN"/>
    <property type="match status" value="1"/>
</dbReference>
<dbReference type="AlphaFoldDB" id="B8LXY8"/>
<organism evidence="2 3">
    <name type="scientific">Talaromyces stipitatus (strain ATCC 10500 / CBS 375.48 / QM 6759 / NRRL 1006)</name>
    <name type="common">Penicillium stipitatum</name>
    <dbReference type="NCBI Taxonomy" id="441959"/>
    <lineage>
        <taxon>Eukaryota</taxon>
        <taxon>Fungi</taxon>
        <taxon>Dikarya</taxon>
        <taxon>Ascomycota</taxon>
        <taxon>Pezizomycotina</taxon>
        <taxon>Eurotiomycetes</taxon>
        <taxon>Eurotiomycetidae</taxon>
        <taxon>Eurotiales</taxon>
        <taxon>Trichocomaceae</taxon>
        <taxon>Talaromyces</taxon>
        <taxon>Talaromyces sect. Talaromyces</taxon>
    </lineage>
</organism>
<reference evidence="3" key="1">
    <citation type="journal article" date="2015" name="Genome Announc.">
        <title>Genome sequence of the AIDS-associated pathogen Penicillium marneffei (ATCC18224) and its near taxonomic relative Talaromyces stipitatus (ATCC10500).</title>
        <authorList>
            <person name="Nierman W.C."/>
            <person name="Fedorova-Abrams N.D."/>
            <person name="Andrianopoulos A."/>
        </authorList>
    </citation>
    <scope>NUCLEOTIDE SEQUENCE [LARGE SCALE GENOMIC DNA]</scope>
    <source>
        <strain evidence="3">ATCC 10500 / CBS 375.48 / QM 6759 / NRRL 1006</strain>
    </source>
</reference>